<dbReference type="Proteomes" id="UP000001811">
    <property type="component" value="Chromosome 5"/>
</dbReference>
<dbReference type="EMBL" id="AAGW02055419">
    <property type="status" value="NOT_ANNOTATED_CDS"/>
    <property type="molecule type" value="Genomic_DNA"/>
</dbReference>
<reference evidence="3 4" key="1">
    <citation type="journal article" date="2011" name="Nature">
        <title>A high-resolution map of human evolutionary constraint using 29 mammals.</title>
        <authorList>
            <person name="Lindblad-Toh K."/>
            <person name="Garber M."/>
            <person name="Zuk O."/>
            <person name="Lin M.F."/>
            <person name="Parker B.J."/>
            <person name="Washietl S."/>
            <person name="Kheradpour P."/>
            <person name="Ernst J."/>
            <person name="Jordan G."/>
            <person name="Mauceli E."/>
            <person name="Ward L.D."/>
            <person name="Lowe C.B."/>
            <person name="Holloway A.K."/>
            <person name="Clamp M."/>
            <person name="Gnerre S."/>
            <person name="Alfoldi J."/>
            <person name="Beal K."/>
            <person name="Chang J."/>
            <person name="Clawson H."/>
            <person name="Cuff J."/>
            <person name="Di Palma F."/>
            <person name="Fitzgerald S."/>
            <person name="Flicek P."/>
            <person name="Guttman M."/>
            <person name="Hubisz M.J."/>
            <person name="Jaffe D.B."/>
            <person name="Jungreis I."/>
            <person name="Kent W.J."/>
            <person name="Kostka D."/>
            <person name="Lara M."/>
            <person name="Martins A.L."/>
            <person name="Massingham T."/>
            <person name="Moltke I."/>
            <person name="Raney B.J."/>
            <person name="Rasmussen M.D."/>
            <person name="Robinson J."/>
            <person name="Stark A."/>
            <person name="Vilella A.J."/>
            <person name="Wen J."/>
            <person name="Xie X."/>
            <person name="Zody M.C."/>
            <person name="Baldwin J."/>
            <person name="Bloom T."/>
            <person name="Chin C.W."/>
            <person name="Heiman D."/>
            <person name="Nicol R."/>
            <person name="Nusbaum C."/>
            <person name="Young S."/>
            <person name="Wilkinson J."/>
            <person name="Worley K.C."/>
            <person name="Kovar C.L."/>
            <person name="Muzny D.M."/>
            <person name="Gibbs R.A."/>
            <person name="Cree A."/>
            <person name="Dihn H.H."/>
            <person name="Fowler G."/>
            <person name="Jhangiani S."/>
            <person name="Joshi V."/>
            <person name="Lee S."/>
            <person name="Lewis L.R."/>
            <person name="Nazareth L.V."/>
            <person name="Okwuonu G."/>
            <person name="Santibanez J."/>
            <person name="Warren W.C."/>
            <person name="Mardis E.R."/>
            <person name="Weinstock G.M."/>
            <person name="Wilson R.K."/>
            <person name="Delehaunty K."/>
            <person name="Dooling D."/>
            <person name="Fronik C."/>
            <person name="Fulton L."/>
            <person name="Fulton B."/>
            <person name="Graves T."/>
            <person name="Minx P."/>
            <person name="Sodergren E."/>
            <person name="Birney E."/>
            <person name="Margulies E.H."/>
            <person name="Herrero J."/>
            <person name="Green E.D."/>
            <person name="Haussler D."/>
            <person name="Siepel A."/>
            <person name="Goldman N."/>
            <person name="Pollard K.S."/>
            <person name="Pedersen J.S."/>
            <person name="Lander E.S."/>
            <person name="Kellis M."/>
        </authorList>
    </citation>
    <scope>NUCLEOTIDE SEQUENCE [LARGE SCALE GENOMIC DNA]</scope>
    <source>
        <strain evidence="3 4">Thorbecke inbred</strain>
    </source>
</reference>
<protein>
    <submittedName>
        <fullName evidence="3">TLE family member 7</fullName>
    </submittedName>
</protein>
<keyword evidence="4" id="KW-1185">Reference proteome</keyword>
<dbReference type="SUPFAM" id="SSF50978">
    <property type="entry name" value="WD40 repeat-like"/>
    <property type="match status" value="1"/>
</dbReference>
<dbReference type="InterPro" id="IPR015943">
    <property type="entry name" value="WD40/YVTN_repeat-like_dom_sf"/>
</dbReference>
<dbReference type="GO" id="GO:0090090">
    <property type="term" value="P:negative regulation of canonical Wnt signaling pathway"/>
    <property type="evidence" value="ECO:0007669"/>
    <property type="project" value="TreeGrafter"/>
</dbReference>
<dbReference type="InterPro" id="IPR001680">
    <property type="entry name" value="WD40_rpt"/>
</dbReference>
<dbReference type="Bgee" id="ENSOCUG00000024140">
    <property type="expression patterns" value="Expressed in ovary and 5 other cell types or tissues"/>
</dbReference>
<organism evidence="3 4">
    <name type="scientific">Oryctolagus cuniculus</name>
    <name type="common">Rabbit</name>
    <dbReference type="NCBI Taxonomy" id="9986"/>
    <lineage>
        <taxon>Eukaryota</taxon>
        <taxon>Metazoa</taxon>
        <taxon>Chordata</taxon>
        <taxon>Craniata</taxon>
        <taxon>Vertebrata</taxon>
        <taxon>Euteleostomi</taxon>
        <taxon>Mammalia</taxon>
        <taxon>Eutheria</taxon>
        <taxon>Euarchontoglires</taxon>
        <taxon>Glires</taxon>
        <taxon>Lagomorpha</taxon>
        <taxon>Leporidae</taxon>
        <taxon>Oryctolagus</taxon>
    </lineage>
</organism>
<dbReference type="PaxDb" id="9986-ENSOCUP00000020967"/>
<gene>
    <name evidence="3" type="primary">TLE7</name>
</gene>
<dbReference type="GeneTree" id="ENSGT01030000234519"/>
<name>G1TV84_RABIT</name>
<dbReference type="STRING" id="9986.ENSOCUP00000020967"/>
<reference evidence="3" key="2">
    <citation type="submission" date="2025-08" db="UniProtKB">
        <authorList>
            <consortium name="Ensembl"/>
        </authorList>
    </citation>
    <scope>IDENTIFICATION</scope>
    <source>
        <strain evidence="3">Thorbecke</strain>
    </source>
</reference>
<dbReference type="Pfam" id="PF00400">
    <property type="entry name" value="WD40"/>
    <property type="match status" value="3"/>
</dbReference>
<dbReference type="GO" id="GO:0003714">
    <property type="term" value="F:transcription corepressor activity"/>
    <property type="evidence" value="ECO:0007669"/>
    <property type="project" value="TreeGrafter"/>
</dbReference>
<dbReference type="PRINTS" id="PR01850">
    <property type="entry name" value="GROUCHOFAMLY"/>
</dbReference>
<dbReference type="eggNOG" id="KOG0639">
    <property type="taxonomic scope" value="Eukaryota"/>
</dbReference>
<dbReference type="GO" id="GO:0005667">
    <property type="term" value="C:transcription regulator complex"/>
    <property type="evidence" value="ECO:0007669"/>
    <property type="project" value="TreeGrafter"/>
</dbReference>
<reference evidence="3" key="3">
    <citation type="submission" date="2025-09" db="UniProtKB">
        <authorList>
            <consortium name="Ensembl"/>
        </authorList>
    </citation>
    <scope>IDENTIFICATION</scope>
    <source>
        <strain evidence="3">Thorbecke</strain>
    </source>
</reference>
<dbReference type="Gene3D" id="2.130.10.10">
    <property type="entry name" value="YVTN repeat-like/Quinoprotein amine dehydrogenase"/>
    <property type="match status" value="1"/>
</dbReference>
<dbReference type="GO" id="GO:0005634">
    <property type="term" value="C:nucleus"/>
    <property type="evidence" value="ECO:0007669"/>
    <property type="project" value="InterPro"/>
</dbReference>
<dbReference type="AlphaFoldDB" id="G1TV84"/>
<evidence type="ECO:0000256" key="2">
    <source>
        <dbReference type="SAM" id="MobiDB-lite"/>
    </source>
</evidence>
<dbReference type="PANTHER" id="PTHR10814:SF33">
    <property type="entry name" value="TRANSDUCIN-LIKE ENHANCER PROTEIN 7"/>
    <property type="match status" value="1"/>
</dbReference>
<evidence type="ECO:0000313" key="3">
    <source>
        <dbReference type="Ensembl" id="ENSOCUP00000020967.3"/>
    </source>
</evidence>
<evidence type="ECO:0000313" key="4">
    <source>
        <dbReference type="Proteomes" id="UP000001811"/>
    </source>
</evidence>
<dbReference type="SMART" id="SM00320">
    <property type="entry name" value="WD40"/>
    <property type="match status" value="5"/>
</dbReference>
<dbReference type="InParanoid" id="G1TV84"/>
<dbReference type="FunCoup" id="G1TV84">
    <property type="interactions" value="19"/>
</dbReference>
<proteinExistence type="inferred from homology"/>
<dbReference type="InterPro" id="IPR036322">
    <property type="entry name" value="WD40_repeat_dom_sf"/>
</dbReference>
<comment type="similarity">
    <text evidence="1">Belongs to the WD repeat Groucho/TLE family.</text>
</comment>
<dbReference type="Ensembl" id="ENSOCUT00000022273.3">
    <property type="protein sequence ID" value="ENSOCUP00000020967.3"/>
    <property type="gene ID" value="ENSOCUG00000024140.3"/>
</dbReference>
<feature type="compositionally biased region" description="Polar residues" evidence="2">
    <location>
        <begin position="59"/>
        <end position="68"/>
    </location>
</feature>
<sequence length="430" mass="47910">MSGEKEEATFSILRVYDEPEEMRTMPESSGISSWHQLDCLPGAPQLPPDPQRQHGPASQDGNEMSQMQWCLHAPDPSWPKTTQLEPGEAAGSSPGSLPGSAFGQPCSSSPPSEVQALLRAIPPVPDELVVKKQTPSGLWKVGTLRHRKRVHAMAISGSTHHVYTCGSGYIRVWDESALHAWDKPPQAQLDFEDPHNCVLTCKLSPDERSLITGGMSQTLTLWDLVPTPRVRAQLASTGPVCCSLAVSSDAHICLACFRGLVEIWDLQNQILIRKLEVPKYGSRCIDVAGNKFWTGGEDTTLYSWDLRSSERLQRHDLQHEILTITHDPSEEWVLVGLRTSNIVILHTQRTEKFKIIRQKYVHHHNLKFASCGSYFVTTQDESIHGIAAPSLQRLFQVEEPSEILCCDVSSDNRYLVTGSRNSATVYQLLY</sequence>
<evidence type="ECO:0000256" key="1">
    <source>
        <dbReference type="ARBA" id="ARBA00005969"/>
    </source>
</evidence>
<dbReference type="PANTHER" id="PTHR10814">
    <property type="entry name" value="TRANSDUCIN-LIKE ENHANCER PROTEIN"/>
    <property type="match status" value="1"/>
</dbReference>
<feature type="compositionally biased region" description="Basic and acidic residues" evidence="2">
    <location>
        <begin position="15"/>
        <end position="24"/>
    </location>
</feature>
<dbReference type="HOGENOM" id="CLU_007612_0_0_1"/>
<feature type="compositionally biased region" description="Low complexity" evidence="2">
    <location>
        <begin position="85"/>
        <end position="101"/>
    </location>
</feature>
<feature type="region of interest" description="Disordered" evidence="2">
    <location>
        <begin position="1"/>
        <end position="114"/>
    </location>
</feature>
<dbReference type="InterPro" id="IPR009146">
    <property type="entry name" value="Groucho_enhance"/>
</dbReference>
<dbReference type="SMR" id="G1TV84"/>
<feature type="compositionally biased region" description="Polar residues" evidence="2">
    <location>
        <begin position="26"/>
        <end position="35"/>
    </location>
</feature>
<accession>G1TV84</accession>